<dbReference type="PANTHER" id="PTHR33239">
    <property type="entry name" value="CELLULOSE-BINDING DOMAIN-CONTAINING PROTEIN-RELATED"/>
    <property type="match status" value="1"/>
</dbReference>
<accession>A0A151Z8I1</accession>
<dbReference type="GO" id="GO:0030198">
    <property type="term" value="P:extracellular matrix organization"/>
    <property type="evidence" value="ECO:0007669"/>
    <property type="project" value="TreeGrafter"/>
</dbReference>
<dbReference type="GO" id="GO:0031012">
    <property type="term" value="C:extracellular matrix"/>
    <property type="evidence" value="ECO:0007669"/>
    <property type="project" value="TreeGrafter"/>
</dbReference>
<sequence length="216" mass="24848">MFKLLRHCKRLSIVFVLVFICQYNIIVTVADSNTIKPTPRNYGINGCGMMKCSVGQQCLKRDLQYHCILMDKQNQIALVHDLIRVDKDRYNTYSTFSVRLINFGDFKTLYKISIDLDESFELLNSGSIWKIRYNADNDTLSLPNYLDGIGIPPKSDHKFGYTIKGFSTPNVYISFVKLGITPPSDHSSHDSEPQKPLLPEPTQINEDDFDYNQLFF</sequence>
<dbReference type="AlphaFoldDB" id="A0A151Z8I1"/>
<feature type="region of interest" description="Disordered" evidence="1">
    <location>
        <begin position="183"/>
        <end position="205"/>
    </location>
</feature>
<dbReference type="Proteomes" id="UP000076078">
    <property type="component" value="Unassembled WGS sequence"/>
</dbReference>
<gene>
    <name evidence="3" type="ORF">DLAC_08840</name>
</gene>
<evidence type="ECO:0000313" key="4">
    <source>
        <dbReference type="Proteomes" id="UP000076078"/>
    </source>
</evidence>
<evidence type="ECO:0000313" key="3">
    <source>
        <dbReference type="EMBL" id="KYQ90238.1"/>
    </source>
</evidence>
<feature type="domain" description="Carbohydrate binding" evidence="2">
    <location>
        <begin position="78"/>
        <end position="166"/>
    </location>
</feature>
<evidence type="ECO:0000259" key="2">
    <source>
        <dbReference type="SMART" id="SM01063"/>
    </source>
</evidence>
<dbReference type="Pfam" id="PF09478">
    <property type="entry name" value="CBM49"/>
    <property type="match status" value="1"/>
</dbReference>
<dbReference type="PANTHER" id="PTHR33239:SF8">
    <property type="entry name" value="CARBOHYDRATE BINDING DOMAIN-CONTAINING PROTEIN"/>
    <property type="match status" value="1"/>
</dbReference>
<reference evidence="3 4" key="1">
    <citation type="submission" date="2015-12" db="EMBL/GenBank/DDBJ databases">
        <title>Dictyostelia acquired genes for synthesis and detection of signals that induce cell-type specialization by lateral gene transfer from prokaryotes.</title>
        <authorList>
            <person name="Gloeckner G."/>
            <person name="Schaap P."/>
        </authorList>
    </citation>
    <scope>NUCLEOTIDE SEQUENCE [LARGE SCALE GENOMIC DNA]</scope>
    <source>
        <strain evidence="3 4">TK</strain>
    </source>
</reference>
<organism evidence="3 4">
    <name type="scientific">Tieghemostelium lacteum</name>
    <name type="common">Slime mold</name>
    <name type="synonym">Dictyostelium lacteum</name>
    <dbReference type="NCBI Taxonomy" id="361077"/>
    <lineage>
        <taxon>Eukaryota</taxon>
        <taxon>Amoebozoa</taxon>
        <taxon>Evosea</taxon>
        <taxon>Eumycetozoa</taxon>
        <taxon>Dictyostelia</taxon>
        <taxon>Dictyosteliales</taxon>
        <taxon>Raperosteliaceae</taxon>
        <taxon>Tieghemostelium</taxon>
    </lineage>
</organism>
<dbReference type="STRING" id="361077.A0A151Z8I1"/>
<comment type="caution">
    <text evidence="3">The sequence shown here is derived from an EMBL/GenBank/DDBJ whole genome shotgun (WGS) entry which is preliminary data.</text>
</comment>
<keyword evidence="4" id="KW-1185">Reference proteome</keyword>
<dbReference type="InterPro" id="IPR019028">
    <property type="entry name" value="CBM_49"/>
</dbReference>
<dbReference type="InterPro" id="IPR052879">
    <property type="entry name" value="Dd_Spore_Germination_Stalk"/>
</dbReference>
<dbReference type="InParanoid" id="A0A151Z8I1"/>
<name>A0A151Z8I1_TIELA</name>
<dbReference type="EMBL" id="LODT01000037">
    <property type="protein sequence ID" value="KYQ90238.1"/>
    <property type="molecule type" value="Genomic_DNA"/>
</dbReference>
<dbReference type="GO" id="GO:0030246">
    <property type="term" value="F:carbohydrate binding"/>
    <property type="evidence" value="ECO:0007669"/>
    <property type="project" value="InterPro"/>
</dbReference>
<dbReference type="SMART" id="SM01063">
    <property type="entry name" value="CBM49"/>
    <property type="match status" value="1"/>
</dbReference>
<dbReference type="GO" id="GO:0005201">
    <property type="term" value="F:extracellular matrix structural constituent"/>
    <property type="evidence" value="ECO:0007669"/>
    <property type="project" value="TreeGrafter"/>
</dbReference>
<proteinExistence type="predicted"/>
<evidence type="ECO:0000256" key="1">
    <source>
        <dbReference type="SAM" id="MobiDB-lite"/>
    </source>
</evidence>
<protein>
    <recommendedName>
        <fullName evidence="2">Carbohydrate binding domain-containing protein</fullName>
    </recommendedName>
</protein>